<keyword evidence="3" id="KW-0645">Protease</keyword>
<evidence type="ECO:0000256" key="2">
    <source>
        <dbReference type="ARBA" id="ARBA00012759"/>
    </source>
</evidence>
<dbReference type="EMBL" id="HBHQ01006851">
    <property type="protein sequence ID" value="CAD9812786.1"/>
    <property type="molecule type" value="Transcribed_RNA"/>
</dbReference>
<dbReference type="GO" id="GO:0004843">
    <property type="term" value="F:cysteine-type deubiquitinase activity"/>
    <property type="evidence" value="ECO:0007669"/>
    <property type="project" value="UniProtKB-EC"/>
</dbReference>
<name>A0A7S2UB99_9STRA</name>
<sequence>MPAAQGWSVTMPVKRKSCFQQPRIFSCRSRDTEPESRESMNDGPSNDKDVRNEEETEAESAECPLVHERQVRQLCAIHAVNNLLQLDSIADHEGGNGTLHHWICNGTKLPWTKEQILPATKKELDDIADGLTLVECKLLSLSDNDYEINIAAQPSPEVETLSMYQRLHSNHRTPVVGNYSFEVIETALQKRGVSLSWYKLDEEEFSDTSNKDLSLSGNSSLSNSGSDDEMVIGYILNKVDDAEGDTCWGRQYAQRLPFVGRYFEPGRHWYAITRIRIEGTTTPTAGAAPSEGWRVLDSDSDTVLEYANDLELWKYLRSIQNNMTGNTATSIFRATLQLKAKDKSQS</sequence>
<dbReference type="AlphaFoldDB" id="A0A7S2UB99"/>
<dbReference type="Gene3D" id="3.90.70.40">
    <property type="match status" value="1"/>
</dbReference>
<accession>A0A7S2UB99</accession>
<comment type="catalytic activity">
    <reaction evidence="1">
        <text>Thiol-dependent hydrolysis of ester, thioester, amide, peptide and isopeptide bonds formed by the C-terminal Gly of ubiquitin (a 76-residue protein attached to proteins as an intracellular targeting signal).</text>
        <dbReference type="EC" id="3.4.19.12"/>
    </reaction>
</comment>
<gene>
    <name evidence="8" type="ORF">ASEP1449_LOCUS4611</name>
</gene>
<dbReference type="EC" id="3.4.19.12" evidence="2"/>
<feature type="region of interest" description="Disordered" evidence="6">
    <location>
        <begin position="25"/>
        <end position="61"/>
    </location>
</feature>
<feature type="compositionally biased region" description="Basic and acidic residues" evidence="6">
    <location>
        <begin position="28"/>
        <end position="53"/>
    </location>
</feature>
<keyword evidence="5" id="KW-0378">Hydrolase</keyword>
<dbReference type="GO" id="GO:0006508">
    <property type="term" value="P:proteolysis"/>
    <property type="evidence" value="ECO:0007669"/>
    <property type="project" value="UniProtKB-KW"/>
</dbReference>
<dbReference type="InterPro" id="IPR006155">
    <property type="entry name" value="Josephin"/>
</dbReference>
<protein>
    <recommendedName>
        <fullName evidence="2">ubiquitinyl hydrolase 1</fullName>
        <ecNumber evidence="2">3.4.19.12</ecNumber>
    </recommendedName>
</protein>
<dbReference type="PANTHER" id="PTHR13291">
    <property type="entry name" value="JOSEPHIN 1, 2"/>
    <property type="match status" value="1"/>
</dbReference>
<evidence type="ECO:0000256" key="1">
    <source>
        <dbReference type="ARBA" id="ARBA00000707"/>
    </source>
</evidence>
<evidence type="ECO:0000256" key="3">
    <source>
        <dbReference type="ARBA" id="ARBA00022670"/>
    </source>
</evidence>
<evidence type="ECO:0000256" key="4">
    <source>
        <dbReference type="ARBA" id="ARBA00022786"/>
    </source>
</evidence>
<dbReference type="InterPro" id="IPR040053">
    <property type="entry name" value="JOSD1/2"/>
</dbReference>
<dbReference type="GO" id="GO:0016579">
    <property type="term" value="P:protein deubiquitination"/>
    <property type="evidence" value="ECO:0007669"/>
    <property type="project" value="InterPro"/>
</dbReference>
<evidence type="ECO:0000256" key="5">
    <source>
        <dbReference type="ARBA" id="ARBA00022801"/>
    </source>
</evidence>
<dbReference type="Pfam" id="PF02099">
    <property type="entry name" value="Josephin"/>
    <property type="match status" value="1"/>
</dbReference>
<reference evidence="8" key="1">
    <citation type="submission" date="2021-01" db="EMBL/GenBank/DDBJ databases">
        <authorList>
            <person name="Corre E."/>
            <person name="Pelletier E."/>
            <person name="Niang G."/>
            <person name="Scheremetjew M."/>
            <person name="Finn R."/>
            <person name="Kale V."/>
            <person name="Holt S."/>
            <person name="Cochrane G."/>
            <person name="Meng A."/>
            <person name="Brown T."/>
            <person name="Cohen L."/>
        </authorList>
    </citation>
    <scope>NUCLEOTIDE SEQUENCE</scope>
    <source>
        <strain evidence="8">CCMP2084</strain>
    </source>
</reference>
<keyword evidence="4" id="KW-0833">Ubl conjugation pathway</keyword>
<dbReference type="SMART" id="SM01246">
    <property type="entry name" value="Josephin"/>
    <property type="match status" value="1"/>
</dbReference>
<dbReference type="PANTHER" id="PTHR13291:SF0">
    <property type="entry name" value="JOSEPHIN-LIKE PROTEIN"/>
    <property type="match status" value="1"/>
</dbReference>
<evidence type="ECO:0000259" key="7">
    <source>
        <dbReference type="SMART" id="SM01246"/>
    </source>
</evidence>
<organism evidence="8">
    <name type="scientific">Attheya septentrionalis</name>
    <dbReference type="NCBI Taxonomy" id="420275"/>
    <lineage>
        <taxon>Eukaryota</taxon>
        <taxon>Sar</taxon>
        <taxon>Stramenopiles</taxon>
        <taxon>Ochrophyta</taxon>
        <taxon>Bacillariophyta</taxon>
        <taxon>Coscinodiscophyceae</taxon>
        <taxon>Chaetocerotophycidae</taxon>
        <taxon>Chaetocerotales</taxon>
        <taxon>Attheyaceae</taxon>
        <taxon>Attheya</taxon>
    </lineage>
</organism>
<evidence type="ECO:0000256" key="6">
    <source>
        <dbReference type="SAM" id="MobiDB-lite"/>
    </source>
</evidence>
<feature type="domain" description="Josephin" evidence="7">
    <location>
        <begin position="69"/>
        <end position="331"/>
    </location>
</feature>
<proteinExistence type="predicted"/>
<evidence type="ECO:0000313" key="8">
    <source>
        <dbReference type="EMBL" id="CAD9812786.1"/>
    </source>
</evidence>